<evidence type="ECO:0000313" key="9">
    <source>
        <dbReference type="Proteomes" id="UP001630127"/>
    </source>
</evidence>
<reference evidence="8 9" key="1">
    <citation type="submission" date="2024-11" db="EMBL/GenBank/DDBJ databases">
        <title>A near-complete genome assembly of Cinchona calisaya.</title>
        <authorList>
            <person name="Lian D.C."/>
            <person name="Zhao X.W."/>
            <person name="Wei L."/>
        </authorList>
    </citation>
    <scope>NUCLEOTIDE SEQUENCE [LARGE SCALE GENOMIC DNA]</scope>
    <source>
        <tissue evidence="8">Nenye</tissue>
    </source>
</reference>
<evidence type="ECO:0000256" key="5">
    <source>
        <dbReference type="ARBA" id="ARBA00022833"/>
    </source>
</evidence>
<dbReference type="Gene3D" id="3.30.40.10">
    <property type="entry name" value="Zinc/RING finger domain, C3HC4 (zinc finger)"/>
    <property type="match status" value="1"/>
</dbReference>
<dbReference type="CDD" id="cd16454">
    <property type="entry name" value="RING-H2_PA-TM-RING"/>
    <property type="match status" value="1"/>
</dbReference>
<dbReference type="GO" id="GO:0061630">
    <property type="term" value="F:ubiquitin protein ligase activity"/>
    <property type="evidence" value="ECO:0007669"/>
    <property type="project" value="UniProtKB-EC"/>
</dbReference>
<keyword evidence="3" id="KW-0479">Metal-binding</keyword>
<dbReference type="Pfam" id="PF13639">
    <property type="entry name" value="zf-RING_2"/>
    <property type="match status" value="1"/>
</dbReference>
<evidence type="ECO:0000256" key="4">
    <source>
        <dbReference type="ARBA" id="ARBA00022771"/>
    </source>
</evidence>
<dbReference type="InterPro" id="IPR013083">
    <property type="entry name" value="Znf_RING/FYVE/PHD"/>
</dbReference>
<evidence type="ECO:0000259" key="7">
    <source>
        <dbReference type="PROSITE" id="PS50089"/>
    </source>
</evidence>
<dbReference type="SUPFAM" id="SSF57850">
    <property type="entry name" value="RING/U-box"/>
    <property type="match status" value="1"/>
</dbReference>
<evidence type="ECO:0000256" key="2">
    <source>
        <dbReference type="ARBA" id="ARBA00012483"/>
    </source>
</evidence>
<dbReference type="EMBL" id="JBJUIK010000004">
    <property type="protein sequence ID" value="KAL3529734.1"/>
    <property type="molecule type" value="Genomic_DNA"/>
</dbReference>
<dbReference type="PANTHER" id="PTHR15710">
    <property type="entry name" value="E3 UBIQUITIN-PROTEIN LIGASE PRAJA"/>
    <property type="match status" value="1"/>
</dbReference>
<dbReference type="SMART" id="SM00184">
    <property type="entry name" value="RING"/>
    <property type="match status" value="1"/>
</dbReference>
<accession>A0ABD3ADH6</accession>
<dbReference type="PROSITE" id="PS50089">
    <property type="entry name" value="ZF_RING_2"/>
    <property type="match status" value="1"/>
</dbReference>
<comment type="catalytic activity">
    <reaction evidence="1">
        <text>S-ubiquitinyl-[E2 ubiquitin-conjugating enzyme]-L-cysteine + [acceptor protein]-L-lysine = [E2 ubiquitin-conjugating enzyme]-L-cysteine + N(6)-ubiquitinyl-[acceptor protein]-L-lysine.</text>
        <dbReference type="EC" id="2.3.2.27"/>
    </reaction>
</comment>
<evidence type="ECO:0000256" key="3">
    <source>
        <dbReference type="ARBA" id="ARBA00022723"/>
    </source>
</evidence>
<organism evidence="8 9">
    <name type="scientific">Cinchona calisaya</name>
    <dbReference type="NCBI Taxonomy" id="153742"/>
    <lineage>
        <taxon>Eukaryota</taxon>
        <taxon>Viridiplantae</taxon>
        <taxon>Streptophyta</taxon>
        <taxon>Embryophyta</taxon>
        <taxon>Tracheophyta</taxon>
        <taxon>Spermatophyta</taxon>
        <taxon>Magnoliopsida</taxon>
        <taxon>eudicotyledons</taxon>
        <taxon>Gunneridae</taxon>
        <taxon>Pentapetalae</taxon>
        <taxon>asterids</taxon>
        <taxon>lamiids</taxon>
        <taxon>Gentianales</taxon>
        <taxon>Rubiaceae</taxon>
        <taxon>Cinchonoideae</taxon>
        <taxon>Cinchoneae</taxon>
        <taxon>Cinchona</taxon>
    </lineage>
</organism>
<gene>
    <name evidence="8" type="ORF">ACH5RR_009056</name>
</gene>
<name>A0ABD3ADH6_9GENT</name>
<evidence type="ECO:0000313" key="8">
    <source>
        <dbReference type="EMBL" id="KAL3529734.1"/>
    </source>
</evidence>
<dbReference type="GO" id="GO:0008270">
    <property type="term" value="F:zinc ion binding"/>
    <property type="evidence" value="ECO:0007669"/>
    <property type="project" value="UniProtKB-KW"/>
</dbReference>
<dbReference type="AlphaFoldDB" id="A0ABD3ADH6"/>
<dbReference type="InterPro" id="IPR001841">
    <property type="entry name" value="Znf_RING"/>
</dbReference>
<evidence type="ECO:0000256" key="1">
    <source>
        <dbReference type="ARBA" id="ARBA00000900"/>
    </source>
</evidence>
<dbReference type="Proteomes" id="UP001630127">
    <property type="component" value="Unassembled WGS sequence"/>
</dbReference>
<dbReference type="EC" id="2.3.2.27" evidence="2"/>
<keyword evidence="5" id="KW-0862">Zinc</keyword>
<feature type="domain" description="RING-type" evidence="7">
    <location>
        <begin position="235"/>
        <end position="276"/>
    </location>
</feature>
<evidence type="ECO:0000256" key="6">
    <source>
        <dbReference type="PROSITE-ProRule" id="PRU00175"/>
    </source>
</evidence>
<keyword evidence="4 6" id="KW-0863">Zinc-finger</keyword>
<proteinExistence type="predicted"/>
<dbReference type="PANTHER" id="PTHR15710:SF77">
    <property type="entry name" value="RING-H2 FINGER PROTEIN ATL21B"/>
    <property type="match status" value="1"/>
</dbReference>
<comment type="caution">
    <text evidence="8">The sequence shown here is derived from an EMBL/GenBank/DDBJ whole genome shotgun (WGS) entry which is preliminary data.</text>
</comment>
<protein>
    <recommendedName>
        <fullName evidence="2">RING-type E3 ubiquitin transferase</fullName>
        <ecNumber evidence="2">2.3.2.27</ecNumber>
    </recommendedName>
</protein>
<keyword evidence="9" id="KW-1185">Reference proteome</keyword>
<sequence>MSLTWLPPLNSHDQYEINVKIVQPGEAECYGSYVNSWFWMNLKVSVNFFSDNQKGNNTRSFLGLSMDVNEFPLPCHSTSFFKEMVAELHNSLIPFQLNKVKWSERHFNSNKTDDVSESCCTLSEDTDLVDKICEFLFRMREQPHNAGKNSFPFDLEIEKIVKMPDQELKAWNFWYDEKKRSDPNFEQDFLQAISRPRIEEELIYETTVEFKGVMKSSIGALEVVNLDDLNSRNSCLICLENLVTGLQAIQLPCSHIFHEDCIMRWFKQNHMCPLCRLCCPHFD</sequence>